<accession>A0A9P5GVX1</accession>
<evidence type="ECO:0000256" key="6">
    <source>
        <dbReference type="SAM" id="Phobius"/>
    </source>
</evidence>
<keyword evidence="8" id="KW-1185">Reference proteome</keyword>
<keyword evidence="2 6" id="KW-0812">Transmembrane</keyword>
<feature type="transmembrane region" description="Helical" evidence="6">
    <location>
        <begin position="435"/>
        <end position="458"/>
    </location>
</feature>
<feature type="compositionally biased region" description="Acidic residues" evidence="5">
    <location>
        <begin position="359"/>
        <end position="373"/>
    </location>
</feature>
<evidence type="ECO:0000256" key="3">
    <source>
        <dbReference type="ARBA" id="ARBA00022989"/>
    </source>
</evidence>
<feature type="transmembrane region" description="Helical" evidence="6">
    <location>
        <begin position="465"/>
        <end position="487"/>
    </location>
</feature>
<dbReference type="Pfam" id="PF02535">
    <property type="entry name" value="Zip"/>
    <property type="match status" value="2"/>
</dbReference>
<sequence>MALSSREIENDTRGWIMCIVSGIACVVGASVVCVDIIVRLFPGKRNFRIQDSNGFLACSLSLSFGVMLFSALYSMLPESKGYLKGDGWSDQAAGLLMMSCFIGGFIGIQSVSRFLHQHMPTHVVDCDHTHDETAKDAHSGHDSRKHSRASRARRRLSHRASSRPKMDKSISSLENSHGNGHAVVSETTPLLDSDHDGRPKSLKRNASARSERMAQQSISPAVVNRSRATTGNSEAAERRSSMLQVHKRVMSFVQDTKCNCDESGSCYGYTDPCGQECFKHLNNRSANPPRHQTVLRTTTGAMLPAAHSSHHHDHEHDHDHDGDAHDDHHDHDHSHASETLISPIFRTSRATSREPLDPMCEEDEEEEEEEEEQGASCSSMEEGDDIEAQHHHHVPTNAFLSIGLQTSIAIALHKFPEGFITYATNHANPALGFNVFMALFVHNITEGFAMCLPLYMALGSRWRAIAWSAVLGGLSQPFGAGIAALWFKLASRTHMAPNAVAYACLFAITSGIMVSVALQLFVEGLSLNHNRNLCIFFGFLGMALLGLTNALVGTH</sequence>
<feature type="transmembrane region" description="Helical" evidence="6">
    <location>
        <begin position="53"/>
        <end position="73"/>
    </location>
</feature>
<evidence type="ECO:0000313" key="8">
    <source>
        <dbReference type="Proteomes" id="UP000722485"/>
    </source>
</evidence>
<feature type="compositionally biased region" description="Basic and acidic residues" evidence="5">
    <location>
        <begin position="312"/>
        <end position="336"/>
    </location>
</feature>
<evidence type="ECO:0000313" key="7">
    <source>
        <dbReference type="EMBL" id="KAF7540537.1"/>
    </source>
</evidence>
<feature type="transmembrane region" description="Helical" evidence="6">
    <location>
        <begin position="533"/>
        <end position="552"/>
    </location>
</feature>
<dbReference type="InterPro" id="IPR003689">
    <property type="entry name" value="ZIP"/>
</dbReference>
<feature type="transmembrane region" description="Helical" evidence="6">
    <location>
        <begin position="14"/>
        <end position="41"/>
    </location>
</feature>
<dbReference type="AlphaFoldDB" id="A0A9P5GVX1"/>
<reference evidence="7" key="1">
    <citation type="submission" date="2020-03" db="EMBL/GenBank/DDBJ databases">
        <title>Draft Genome Sequence of Cylindrodendrum hubeiense.</title>
        <authorList>
            <person name="Buettner E."/>
            <person name="Kellner H."/>
        </authorList>
    </citation>
    <scope>NUCLEOTIDE SEQUENCE</scope>
    <source>
        <strain evidence="7">IHI 201604</strain>
    </source>
</reference>
<feature type="transmembrane region" description="Helical" evidence="6">
    <location>
        <begin position="499"/>
        <end position="521"/>
    </location>
</feature>
<feature type="region of interest" description="Disordered" evidence="5">
    <location>
        <begin position="305"/>
        <end position="382"/>
    </location>
</feature>
<keyword evidence="3 6" id="KW-1133">Transmembrane helix</keyword>
<dbReference type="GO" id="GO:0005385">
    <property type="term" value="F:zinc ion transmembrane transporter activity"/>
    <property type="evidence" value="ECO:0007669"/>
    <property type="project" value="TreeGrafter"/>
</dbReference>
<dbReference type="OrthoDB" id="262547at2759"/>
<dbReference type="PANTHER" id="PTHR11040">
    <property type="entry name" value="ZINC/IRON TRANSPORTER"/>
    <property type="match status" value="1"/>
</dbReference>
<feature type="region of interest" description="Disordered" evidence="5">
    <location>
        <begin position="131"/>
        <end position="241"/>
    </location>
</feature>
<name>A0A9P5GVX1_9HYPO</name>
<dbReference type="Proteomes" id="UP000722485">
    <property type="component" value="Unassembled WGS sequence"/>
</dbReference>
<keyword evidence="4 6" id="KW-0472">Membrane</keyword>
<feature type="compositionally biased region" description="Polar residues" evidence="5">
    <location>
        <begin position="169"/>
        <end position="178"/>
    </location>
</feature>
<gene>
    <name evidence="7" type="ORF">G7Z17_g12168</name>
</gene>
<evidence type="ECO:0000256" key="2">
    <source>
        <dbReference type="ARBA" id="ARBA00022692"/>
    </source>
</evidence>
<evidence type="ECO:0000256" key="1">
    <source>
        <dbReference type="ARBA" id="ARBA00004141"/>
    </source>
</evidence>
<organism evidence="7 8">
    <name type="scientific">Cylindrodendrum hubeiense</name>
    <dbReference type="NCBI Taxonomy" id="595255"/>
    <lineage>
        <taxon>Eukaryota</taxon>
        <taxon>Fungi</taxon>
        <taxon>Dikarya</taxon>
        <taxon>Ascomycota</taxon>
        <taxon>Pezizomycotina</taxon>
        <taxon>Sordariomycetes</taxon>
        <taxon>Hypocreomycetidae</taxon>
        <taxon>Hypocreales</taxon>
        <taxon>Nectriaceae</taxon>
        <taxon>Cylindrodendrum</taxon>
    </lineage>
</organism>
<protein>
    <submittedName>
        <fullName evidence="7">Uncharacterized protein</fullName>
    </submittedName>
</protein>
<dbReference type="GO" id="GO:0016020">
    <property type="term" value="C:membrane"/>
    <property type="evidence" value="ECO:0007669"/>
    <property type="project" value="UniProtKB-SubCell"/>
</dbReference>
<evidence type="ECO:0000256" key="5">
    <source>
        <dbReference type="SAM" id="MobiDB-lite"/>
    </source>
</evidence>
<comment type="subcellular location">
    <subcellularLocation>
        <location evidence="1">Membrane</location>
        <topology evidence="1">Multi-pass membrane protein</topology>
    </subcellularLocation>
</comment>
<comment type="caution">
    <text evidence="7">The sequence shown here is derived from an EMBL/GenBank/DDBJ whole genome shotgun (WGS) entry which is preliminary data.</text>
</comment>
<proteinExistence type="predicted"/>
<feature type="transmembrane region" description="Helical" evidence="6">
    <location>
        <begin position="93"/>
        <end position="111"/>
    </location>
</feature>
<evidence type="ECO:0000256" key="4">
    <source>
        <dbReference type="ARBA" id="ARBA00023136"/>
    </source>
</evidence>
<dbReference type="PROSITE" id="PS51257">
    <property type="entry name" value="PROKAR_LIPOPROTEIN"/>
    <property type="match status" value="1"/>
</dbReference>
<feature type="compositionally biased region" description="Basic and acidic residues" evidence="5">
    <location>
        <begin position="131"/>
        <end position="142"/>
    </location>
</feature>
<dbReference type="PANTHER" id="PTHR11040:SF210">
    <property type="entry name" value="ZINC-REGULATED TRANSPORTER 3"/>
    <property type="match status" value="1"/>
</dbReference>
<feature type="compositionally biased region" description="Basic residues" evidence="5">
    <location>
        <begin position="143"/>
        <end position="162"/>
    </location>
</feature>
<dbReference type="EMBL" id="JAANBB010000522">
    <property type="protein sequence ID" value="KAF7540537.1"/>
    <property type="molecule type" value="Genomic_DNA"/>
</dbReference>